<evidence type="ECO:0000313" key="1">
    <source>
        <dbReference type="EMBL" id="KAL3272293.1"/>
    </source>
</evidence>
<protein>
    <submittedName>
        <fullName evidence="1">Uncharacterized protein</fullName>
    </submittedName>
</protein>
<gene>
    <name evidence="1" type="ORF">HHI36_023911</name>
</gene>
<organism evidence="1 2">
    <name type="scientific">Cryptolaemus montrouzieri</name>
    <dbReference type="NCBI Taxonomy" id="559131"/>
    <lineage>
        <taxon>Eukaryota</taxon>
        <taxon>Metazoa</taxon>
        <taxon>Ecdysozoa</taxon>
        <taxon>Arthropoda</taxon>
        <taxon>Hexapoda</taxon>
        <taxon>Insecta</taxon>
        <taxon>Pterygota</taxon>
        <taxon>Neoptera</taxon>
        <taxon>Endopterygota</taxon>
        <taxon>Coleoptera</taxon>
        <taxon>Polyphaga</taxon>
        <taxon>Cucujiformia</taxon>
        <taxon>Coccinelloidea</taxon>
        <taxon>Coccinellidae</taxon>
        <taxon>Scymninae</taxon>
        <taxon>Scymnini</taxon>
        <taxon>Cryptolaemus</taxon>
    </lineage>
</organism>
<dbReference type="AlphaFoldDB" id="A0ABD2N0T8"/>
<reference evidence="1 2" key="1">
    <citation type="journal article" date="2021" name="BMC Biol.">
        <title>Horizontally acquired antibacterial genes associated with adaptive radiation of ladybird beetles.</title>
        <authorList>
            <person name="Li H.S."/>
            <person name="Tang X.F."/>
            <person name="Huang Y.H."/>
            <person name="Xu Z.Y."/>
            <person name="Chen M.L."/>
            <person name="Du X.Y."/>
            <person name="Qiu B.Y."/>
            <person name="Chen P.T."/>
            <person name="Zhang W."/>
            <person name="Slipinski A."/>
            <person name="Escalona H.E."/>
            <person name="Waterhouse R.M."/>
            <person name="Zwick A."/>
            <person name="Pang H."/>
        </authorList>
    </citation>
    <scope>NUCLEOTIDE SEQUENCE [LARGE SCALE GENOMIC DNA]</scope>
    <source>
        <strain evidence="1">SYSU2018</strain>
    </source>
</reference>
<evidence type="ECO:0000313" key="2">
    <source>
        <dbReference type="Proteomes" id="UP001516400"/>
    </source>
</evidence>
<sequence length="90" mass="10123">MHISGRIFRMRVTDNEEEEETQKTLRAQLVTLEGELADKVGANIPKNDNPPHSTLISHSSNPSQLTYVKKIPIYKWGIKNFSGQGSLIAF</sequence>
<dbReference type="EMBL" id="JABFTP020000043">
    <property type="protein sequence ID" value="KAL3272293.1"/>
    <property type="molecule type" value="Genomic_DNA"/>
</dbReference>
<proteinExistence type="predicted"/>
<keyword evidence="2" id="KW-1185">Reference proteome</keyword>
<comment type="caution">
    <text evidence="1">The sequence shown here is derived from an EMBL/GenBank/DDBJ whole genome shotgun (WGS) entry which is preliminary data.</text>
</comment>
<name>A0ABD2N0T8_9CUCU</name>
<dbReference type="Proteomes" id="UP001516400">
    <property type="component" value="Unassembled WGS sequence"/>
</dbReference>
<accession>A0ABD2N0T8</accession>